<sequence>MLDDYLRRWRLTPDSAMLRSRTSCLQPVRWRGQPAMLKLSEDPQEQQAGALMAWWAGAGAAPVFAHDAHALLMARAPHGASLARMAIEGGDHHATARLCAAAAQLHQARAAPRPALTPLAQWFAPLIQGGGAHSELLARCAHTAQNLLDNAHEPVALHGDLHHGNLLDFGAAGWLAIDPKGLYGERGFDYANLFCNPEGAPGLARHAFDARLRQVCEAAALEPQRLLSWVLAWTGLSALWHLEDGESAGHALAIAQQAAAVLDASGIRDAPP</sequence>
<dbReference type="Pfam" id="PF04655">
    <property type="entry name" value="APH_6_hur"/>
    <property type="match status" value="1"/>
</dbReference>
<accession>A0A157PYK1</accession>
<dbReference type="SUPFAM" id="SSF56112">
    <property type="entry name" value="Protein kinase-like (PK-like)"/>
    <property type="match status" value="1"/>
</dbReference>
<keyword evidence="1" id="KW-0418">Kinase</keyword>
<dbReference type="KEGG" id="btrm:SAMEA390648702902"/>
<dbReference type="Gene3D" id="3.90.1200.10">
    <property type="match status" value="1"/>
</dbReference>
<organism evidence="1 2">
    <name type="scientific">Bordetella trematum</name>
    <dbReference type="NCBI Taxonomy" id="123899"/>
    <lineage>
        <taxon>Bacteria</taxon>
        <taxon>Pseudomonadati</taxon>
        <taxon>Pseudomonadota</taxon>
        <taxon>Betaproteobacteria</taxon>
        <taxon>Burkholderiales</taxon>
        <taxon>Alcaligenaceae</taxon>
        <taxon>Bordetella</taxon>
    </lineage>
</organism>
<keyword evidence="1" id="KW-0808">Transferase</keyword>
<evidence type="ECO:0000313" key="1">
    <source>
        <dbReference type="EMBL" id="SAI71757.1"/>
    </source>
</evidence>
<dbReference type="AlphaFoldDB" id="A0A157PYK1"/>
<dbReference type="STRING" id="123899.SAMEA3906487_02902"/>
<proteinExistence type="predicted"/>
<dbReference type="InterPro" id="IPR011009">
    <property type="entry name" value="Kinase-like_dom_sf"/>
</dbReference>
<dbReference type="InterPro" id="IPR006748">
    <property type="entry name" value="NH2Glyco/OHUrea_AB-resist_kin"/>
</dbReference>
<dbReference type="EMBL" id="LT546645">
    <property type="protein sequence ID" value="SAI71757.1"/>
    <property type="molecule type" value="Genomic_DNA"/>
</dbReference>
<dbReference type="PATRIC" id="fig|123899.6.peg.2892"/>
<dbReference type="GO" id="GO:0016773">
    <property type="term" value="F:phosphotransferase activity, alcohol group as acceptor"/>
    <property type="evidence" value="ECO:0007669"/>
    <property type="project" value="InterPro"/>
</dbReference>
<dbReference type="eggNOG" id="COG3570">
    <property type="taxonomic scope" value="Bacteria"/>
</dbReference>
<protein>
    <submittedName>
        <fullName evidence="1">Fructosamine-3-kinase</fullName>
    </submittedName>
</protein>
<evidence type="ECO:0000313" key="2">
    <source>
        <dbReference type="Proteomes" id="UP000076825"/>
    </source>
</evidence>
<dbReference type="GO" id="GO:0016301">
    <property type="term" value="F:kinase activity"/>
    <property type="evidence" value="ECO:0007669"/>
    <property type="project" value="UniProtKB-KW"/>
</dbReference>
<dbReference type="Proteomes" id="UP000076825">
    <property type="component" value="Chromosome 1"/>
</dbReference>
<dbReference type="GO" id="GO:0019748">
    <property type="term" value="P:secondary metabolic process"/>
    <property type="evidence" value="ECO:0007669"/>
    <property type="project" value="InterPro"/>
</dbReference>
<reference evidence="1" key="1">
    <citation type="submission" date="2016-04" db="EMBL/GenBank/DDBJ databases">
        <authorList>
            <consortium name="Pathogen Informatics"/>
        </authorList>
    </citation>
    <scope>NUCLEOTIDE SEQUENCE [LARGE SCALE GENOMIC DNA]</scope>
    <source>
        <strain evidence="1">H044680328</strain>
    </source>
</reference>
<keyword evidence="2" id="KW-1185">Reference proteome</keyword>
<gene>
    <name evidence="1" type="ORF">SAMEA3906487_02902</name>
</gene>
<name>A0A157PYK1_9BORD</name>